<dbReference type="SMART" id="SM00184">
    <property type="entry name" value="RING"/>
    <property type="match status" value="1"/>
</dbReference>
<dbReference type="PANTHER" id="PTHR23327:SF42">
    <property type="entry name" value="LON PEPTIDASE N-TERMINAL DOMAIN AND RING FINGER PROTEIN C14F5.10C"/>
    <property type="match status" value="1"/>
</dbReference>
<dbReference type="EMBL" id="KZ987897">
    <property type="protein sequence ID" value="RKP14039.1"/>
    <property type="molecule type" value="Genomic_DNA"/>
</dbReference>
<organism evidence="6 7">
    <name type="scientific">Piptocephalis cylindrospora</name>
    <dbReference type="NCBI Taxonomy" id="1907219"/>
    <lineage>
        <taxon>Eukaryota</taxon>
        <taxon>Fungi</taxon>
        <taxon>Fungi incertae sedis</taxon>
        <taxon>Zoopagomycota</taxon>
        <taxon>Zoopagomycotina</taxon>
        <taxon>Zoopagomycetes</taxon>
        <taxon>Zoopagales</taxon>
        <taxon>Piptocephalidaceae</taxon>
        <taxon>Piptocephalis</taxon>
    </lineage>
</organism>
<dbReference type="InterPro" id="IPR027370">
    <property type="entry name" value="Znf-RING_euk"/>
</dbReference>
<dbReference type="Pfam" id="PF13445">
    <property type="entry name" value="zf-RING_UBOX"/>
    <property type="match status" value="1"/>
</dbReference>
<dbReference type="AlphaFoldDB" id="A0A4V1IYC1"/>
<keyword evidence="1" id="KW-0479">Metal-binding</keyword>
<dbReference type="InterPro" id="IPR017907">
    <property type="entry name" value="Znf_RING_CS"/>
</dbReference>
<accession>A0A4V1IYC1</accession>
<keyword evidence="3" id="KW-0862">Zinc</keyword>
<protein>
    <recommendedName>
        <fullName evidence="5">RING-type domain-containing protein</fullName>
    </recommendedName>
</protein>
<feature type="non-terminal residue" evidence="6">
    <location>
        <position position="1"/>
    </location>
</feature>
<dbReference type="OrthoDB" id="6270329at2759"/>
<proteinExistence type="predicted"/>
<dbReference type="InterPro" id="IPR001841">
    <property type="entry name" value="Znf_RING"/>
</dbReference>
<dbReference type="GO" id="GO:0008270">
    <property type="term" value="F:zinc ion binding"/>
    <property type="evidence" value="ECO:0007669"/>
    <property type="project" value="UniProtKB-KW"/>
</dbReference>
<dbReference type="PANTHER" id="PTHR23327">
    <property type="entry name" value="RING FINGER PROTEIN 127"/>
    <property type="match status" value="1"/>
</dbReference>
<evidence type="ECO:0000256" key="1">
    <source>
        <dbReference type="ARBA" id="ARBA00022723"/>
    </source>
</evidence>
<dbReference type="PROSITE" id="PS00518">
    <property type="entry name" value="ZF_RING_1"/>
    <property type="match status" value="1"/>
</dbReference>
<evidence type="ECO:0000313" key="7">
    <source>
        <dbReference type="Proteomes" id="UP000267251"/>
    </source>
</evidence>
<feature type="domain" description="RING-type" evidence="5">
    <location>
        <begin position="11"/>
        <end position="49"/>
    </location>
</feature>
<name>A0A4V1IYC1_9FUNG</name>
<keyword evidence="2 4" id="KW-0863">Zinc-finger</keyword>
<dbReference type="InterPro" id="IPR013083">
    <property type="entry name" value="Znf_RING/FYVE/PHD"/>
</dbReference>
<dbReference type="Proteomes" id="UP000267251">
    <property type="component" value="Unassembled WGS sequence"/>
</dbReference>
<feature type="non-terminal residue" evidence="6">
    <location>
        <position position="66"/>
    </location>
</feature>
<evidence type="ECO:0000256" key="4">
    <source>
        <dbReference type="PROSITE-ProRule" id="PRU00175"/>
    </source>
</evidence>
<sequence length="66" mass="7144">YVTRPSAHLCCPICHAPFLSPVTTPCGHTFCRGCILQSLTFTSACPIDRSPLQEAQLGPTMLIVQN</sequence>
<reference evidence="7" key="1">
    <citation type="journal article" date="2018" name="Nat. Microbiol.">
        <title>Leveraging single-cell genomics to expand the fungal tree of life.</title>
        <authorList>
            <person name="Ahrendt S.R."/>
            <person name="Quandt C.A."/>
            <person name="Ciobanu D."/>
            <person name="Clum A."/>
            <person name="Salamov A."/>
            <person name="Andreopoulos B."/>
            <person name="Cheng J.F."/>
            <person name="Woyke T."/>
            <person name="Pelin A."/>
            <person name="Henrissat B."/>
            <person name="Reynolds N.K."/>
            <person name="Benny G.L."/>
            <person name="Smith M.E."/>
            <person name="James T.Y."/>
            <person name="Grigoriev I.V."/>
        </authorList>
    </citation>
    <scope>NUCLEOTIDE SEQUENCE [LARGE SCALE GENOMIC DNA]</scope>
</reference>
<evidence type="ECO:0000313" key="6">
    <source>
        <dbReference type="EMBL" id="RKP14039.1"/>
    </source>
</evidence>
<evidence type="ECO:0000259" key="5">
    <source>
        <dbReference type="PROSITE" id="PS50089"/>
    </source>
</evidence>
<dbReference type="GO" id="GO:0061630">
    <property type="term" value="F:ubiquitin protein ligase activity"/>
    <property type="evidence" value="ECO:0007669"/>
    <property type="project" value="TreeGrafter"/>
</dbReference>
<evidence type="ECO:0000256" key="3">
    <source>
        <dbReference type="ARBA" id="ARBA00022833"/>
    </source>
</evidence>
<dbReference type="PROSITE" id="PS50089">
    <property type="entry name" value="ZF_RING_2"/>
    <property type="match status" value="1"/>
</dbReference>
<evidence type="ECO:0000256" key="2">
    <source>
        <dbReference type="ARBA" id="ARBA00022771"/>
    </source>
</evidence>
<dbReference type="Gene3D" id="3.30.40.10">
    <property type="entry name" value="Zinc/RING finger domain, C3HC4 (zinc finger)"/>
    <property type="match status" value="1"/>
</dbReference>
<dbReference type="SUPFAM" id="SSF57850">
    <property type="entry name" value="RING/U-box"/>
    <property type="match status" value="1"/>
</dbReference>
<gene>
    <name evidence="6" type="ORF">BJ684DRAFT_1400</name>
</gene>
<keyword evidence="7" id="KW-1185">Reference proteome</keyword>